<feature type="domain" description="Response regulatory" evidence="3">
    <location>
        <begin position="7"/>
        <end position="123"/>
    </location>
</feature>
<sequence length="219" mass="25332">MSEKNIKILIIDDSELDTYFISEGLKNKNFECVVLNETISDVEIVEKYSVNLILLDILMPNMDGNMFLEKIRVKYNKFELPIIMITSLNDNKNLEKSMKLGANDYISKPVNIDIAATRINNQIMMSKLYKENLQKKEIETINSIIITYNHEINNSLTIAQMALKRIESKLAKNDLNIFNKAKNALKRIEVTVKKIKDIEDGSKLDWEIYADNPQNKILK</sequence>
<evidence type="ECO:0000259" key="3">
    <source>
        <dbReference type="PROSITE" id="PS50110"/>
    </source>
</evidence>
<protein>
    <submittedName>
        <fullName evidence="4">Response regulator</fullName>
    </submittedName>
</protein>
<name>A0A833N4W3_9BACT</name>
<feature type="modified residue" description="4-aspartylphosphate" evidence="2">
    <location>
        <position position="56"/>
    </location>
</feature>
<evidence type="ECO:0000313" key="4">
    <source>
        <dbReference type="EMBL" id="KAB8029108.1"/>
    </source>
</evidence>
<accession>A0A833N4W3</accession>
<gene>
    <name evidence="4" type="ORF">GCL57_11245</name>
</gene>
<dbReference type="PANTHER" id="PTHR44591">
    <property type="entry name" value="STRESS RESPONSE REGULATOR PROTEIN 1"/>
    <property type="match status" value="1"/>
</dbReference>
<dbReference type="InterPro" id="IPR001789">
    <property type="entry name" value="Sig_transdc_resp-reg_receiver"/>
</dbReference>
<reference evidence="4 5" key="1">
    <citation type="submission" date="2019-10" db="EMBL/GenBank/DDBJ databases">
        <title>New genus of Silvanigrellaceae.</title>
        <authorList>
            <person name="Pitt A."/>
            <person name="Hahn M.W."/>
        </authorList>
    </citation>
    <scope>NUCLEOTIDE SEQUENCE [LARGE SCALE GENOMIC DNA]</scope>
    <source>
        <strain evidence="4 5">33A1-SZDP</strain>
    </source>
</reference>
<comment type="caution">
    <text evidence="4">The sequence shown here is derived from an EMBL/GenBank/DDBJ whole genome shotgun (WGS) entry which is preliminary data.</text>
</comment>
<organism evidence="4 5">
    <name type="scientific">Fluviispira multicolorata</name>
    <dbReference type="NCBI Taxonomy" id="2654512"/>
    <lineage>
        <taxon>Bacteria</taxon>
        <taxon>Pseudomonadati</taxon>
        <taxon>Bdellovibrionota</taxon>
        <taxon>Oligoflexia</taxon>
        <taxon>Silvanigrellales</taxon>
        <taxon>Silvanigrellaceae</taxon>
        <taxon>Fluviispira</taxon>
    </lineage>
</organism>
<dbReference type="Gene3D" id="3.40.50.2300">
    <property type="match status" value="1"/>
</dbReference>
<evidence type="ECO:0000256" key="1">
    <source>
        <dbReference type="ARBA" id="ARBA00022553"/>
    </source>
</evidence>
<dbReference type="PROSITE" id="PS50110">
    <property type="entry name" value="RESPONSE_REGULATORY"/>
    <property type="match status" value="1"/>
</dbReference>
<dbReference type="InterPro" id="IPR050595">
    <property type="entry name" value="Bact_response_regulator"/>
</dbReference>
<dbReference type="GO" id="GO:0000160">
    <property type="term" value="P:phosphorelay signal transduction system"/>
    <property type="evidence" value="ECO:0007669"/>
    <property type="project" value="InterPro"/>
</dbReference>
<dbReference type="SMART" id="SM00448">
    <property type="entry name" value="REC"/>
    <property type="match status" value="1"/>
</dbReference>
<dbReference type="InterPro" id="IPR011006">
    <property type="entry name" value="CheY-like_superfamily"/>
</dbReference>
<dbReference type="AlphaFoldDB" id="A0A833N4W3"/>
<dbReference type="RefSeq" id="WP_152213449.1">
    <property type="nucleotide sequence ID" value="NZ_WFLN01000008.1"/>
</dbReference>
<dbReference type="SUPFAM" id="SSF52172">
    <property type="entry name" value="CheY-like"/>
    <property type="match status" value="1"/>
</dbReference>
<evidence type="ECO:0000256" key="2">
    <source>
        <dbReference type="PROSITE-ProRule" id="PRU00169"/>
    </source>
</evidence>
<keyword evidence="5" id="KW-1185">Reference proteome</keyword>
<evidence type="ECO:0000313" key="5">
    <source>
        <dbReference type="Proteomes" id="UP000442694"/>
    </source>
</evidence>
<dbReference type="EMBL" id="WFLN01000008">
    <property type="protein sequence ID" value="KAB8029108.1"/>
    <property type="molecule type" value="Genomic_DNA"/>
</dbReference>
<keyword evidence="1 2" id="KW-0597">Phosphoprotein</keyword>
<dbReference type="PANTHER" id="PTHR44591:SF3">
    <property type="entry name" value="RESPONSE REGULATORY DOMAIN-CONTAINING PROTEIN"/>
    <property type="match status" value="1"/>
</dbReference>
<proteinExistence type="predicted"/>
<dbReference type="Proteomes" id="UP000442694">
    <property type="component" value="Unassembled WGS sequence"/>
</dbReference>
<dbReference type="Pfam" id="PF00072">
    <property type="entry name" value="Response_reg"/>
    <property type="match status" value="1"/>
</dbReference>